<dbReference type="PROSITE" id="PS50932">
    <property type="entry name" value="HTH_LACI_2"/>
    <property type="match status" value="1"/>
</dbReference>
<dbReference type="PANTHER" id="PTHR30146">
    <property type="entry name" value="LACI-RELATED TRANSCRIPTIONAL REPRESSOR"/>
    <property type="match status" value="1"/>
</dbReference>
<evidence type="ECO:0000313" key="5">
    <source>
        <dbReference type="EMBL" id="MBA8816747.1"/>
    </source>
</evidence>
<dbReference type="InterPro" id="IPR000843">
    <property type="entry name" value="HTH_LacI"/>
</dbReference>
<dbReference type="CDD" id="cd01392">
    <property type="entry name" value="HTH_LacI"/>
    <property type="match status" value="1"/>
</dbReference>
<dbReference type="Pfam" id="PF00356">
    <property type="entry name" value="LacI"/>
    <property type="match status" value="1"/>
</dbReference>
<dbReference type="AlphaFoldDB" id="A0A7W3PM91"/>
<keyword evidence="6" id="KW-1185">Reference proteome</keyword>
<dbReference type="GO" id="GO:0003700">
    <property type="term" value="F:DNA-binding transcription factor activity"/>
    <property type="evidence" value="ECO:0007669"/>
    <property type="project" value="TreeGrafter"/>
</dbReference>
<dbReference type="Proteomes" id="UP000526083">
    <property type="component" value="Unassembled WGS sequence"/>
</dbReference>
<dbReference type="InterPro" id="IPR028082">
    <property type="entry name" value="Peripla_BP_I"/>
</dbReference>
<protein>
    <submittedName>
        <fullName evidence="5">LacI family transcriptional regulator</fullName>
    </submittedName>
</protein>
<feature type="domain" description="HTH lacI-type" evidence="4">
    <location>
        <begin position="14"/>
        <end position="68"/>
    </location>
</feature>
<evidence type="ECO:0000256" key="3">
    <source>
        <dbReference type="ARBA" id="ARBA00023163"/>
    </source>
</evidence>
<dbReference type="PANTHER" id="PTHR30146:SF109">
    <property type="entry name" value="HTH-TYPE TRANSCRIPTIONAL REGULATOR GALS"/>
    <property type="match status" value="1"/>
</dbReference>
<dbReference type="Gene3D" id="3.40.50.2300">
    <property type="match status" value="2"/>
</dbReference>
<keyword evidence="2" id="KW-0238">DNA-binding</keyword>
<dbReference type="Pfam" id="PF13377">
    <property type="entry name" value="Peripla_BP_3"/>
    <property type="match status" value="1"/>
</dbReference>
<comment type="caution">
    <text evidence="5">The sequence shown here is derived from an EMBL/GenBank/DDBJ whole genome shotgun (WGS) entry which is preliminary data.</text>
</comment>
<keyword evidence="1" id="KW-0805">Transcription regulation</keyword>
<dbReference type="InterPro" id="IPR046335">
    <property type="entry name" value="LacI/GalR-like_sensor"/>
</dbReference>
<dbReference type="EMBL" id="JACGWY010000003">
    <property type="protein sequence ID" value="MBA8816747.1"/>
    <property type="molecule type" value="Genomic_DNA"/>
</dbReference>
<proteinExistence type="predicted"/>
<dbReference type="SMART" id="SM00354">
    <property type="entry name" value="HTH_LACI"/>
    <property type="match status" value="1"/>
</dbReference>
<sequence>MGDAAMVPDRARRVTVYDVAARAGVSIATVSFAFRRPDEVRAATREAVLTAARELGYAPSGSARGLVSRRTGSLGLHSFDMLIERPQDEEAPEGAAVDADLDLSADTLPWAALGDDVHSDPLAYPLYVDEIQRGFELEARRRGHNVLLSSGGRSTADVADTAGRVDGLAVFPSIVARESLAHITQTIPVVLFSSPIASADGYHRVLVDNVQGMQDLVAHLVQDHQITDLAFVGGPAAADYAERFAGMQSAMRRFGLTPASEPLDSSLLGDTRPLARVRELAIAGALPRALICASDQLALFTFEILRSVGSRVPEDVVVTGFDGVLASRLSVPRLTTVRQPMEAMGRVAAQLLANAAGAPPQMPRTLRLGTQLRIGQSCGCP</sequence>
<dbReference type="SUPFAM" id="SSF47413">
    <property type="entry name" value="lambda repressor-like DNA-binding domains"/>
    <property type="match status" value="1"/>
</dbReference>
<name>A0A7W3PM91_9MICO</name>
<dbReference type="CDD" id="cd06267">
    <property type="entry name" value="PBP1_LacI_sugar_binding-like"/>
    <property type="match status" value="1"/>
</dbReference>
<reference evidence="5 6" key="1">
    <citation type="submission" date="2020-07" db="EMBL/GenBank/DDBJ databases">
        <title>Sequencing the genomes of 1000 actinobacteria strains.</title>
        <authorList>
            <person name="Klenk H.-P."/>
        </authorList>
    </citation>
    <scope>NUCLEOTIDE SEQUENCE [LARGE SCALE GENOMIC DNA]</scope>
    <source>
        <strain evidence="5 6">DSM 27576</strain>
    </source>
</reference>
<evidence type="ECO:0000259" key="4">
    <source>
        <dbReference type="PROSITE" id="PS50932"/>
    </source>
</evidence>
<evidence type="ECO:0000313" key="6">
    <source>
        <dbReference type="Proteomes" id="UP000526083"/>
    </source>
</evidence>
<dbReference type="Gene3D" id="1.10.260.40">
    <property type="entry name" value="lambda repressor-like DNA-binding domains"/>
    <property type="match status" value="1"/>
</dbReference>
<gene>
    <name evidence="5" type="ORF">FHX48_001840</name>
</gene>
<organism evidence="5 6">
    <name type="scientific">Microbacterium halimionae</name>
    <dbReference type="NCBI Taxonomy" id="1526413"/>
    <lineage>
        <taxon>Bacteria</taxon>
        <taxon>Bacillati</taxon>
        <taxon>Actinomycetota</taxon>
        <taxon>Actinomycetes</taxon>
        <taxon>Micrococcales</taxon>
        <taxon>Microbacteriaceae</taxon>
        <taxon>Microbacterium</taxon>
    </lineage>
</organism>
<dbReference type="RefSeq" id="WP_243845257.1">
    <property type="nucleotide sequence ID" value="NZ_JAAOZB010000001.1"/>
</dbReference>
<dbReference type="GO" id="GO:0000976">
    <property type="term" value="F:transcription cis-regulatory region binding"/>
    <property type="evidence" value="ECO:0007669"/>
    <property type="project" value="TreeGrafter"/>
</dbReference>
<evidence type="ECO:0000256" key="2">
    <source>
        <dbReference type="ARBA" id="ARBA00023125"/>
    </source>
</evidence>
<dbReference type="InterPro" id="IPR010982">
    <property type="entry name" value="Lambda_DNA-bd_dom_sf"/>
</dbReference>
<dbReference type="SUPFAM" id="SSF53822">
    <property type="entry name" value="Periplasmic binding protein-like I"/>
    <property type="match status" value="1"/>
</dbReference>
<evidence type="ECO:0000256" key="1">
    <source>
        <dbReference type="ARBA" id="ARBA00023015"/>
    </source>
</evidence>
<keyword evidence="3" id="KW-0804">Transcription</keyword>
<accession>A0A7W3PM91</accession>